<protein>
    <submittedName>
        <fullName evidence="1">Uncharacterized protein</fullName>
    </submittedName>
</protein>
<keyword evidence="2" id="KW-1185">Reference proteome</keyword>
<gene>
    <name evidence="1" type="ORF">FOZ63_011066</name>
</gene>
<proteinExistence type="predicted"/>
<evidence type="ECO:0000313" key="1">
    <source>
        <dbReference type="EMBL" id="KAF4712712.1"/>
    </source>
</evidence>
<sequence length="124" mass="14180">VTYPDRRHKGWNRTAEFTVLADEDALRKYRHLLSNISPKNIAGKTPSSLKAQQLHRLGSGIFEEYLKSPGGFQSDLRSDYALSELMKSVKCEYTVYLRRPEAGRAFRLTAFKAEINTNNASAWR</sequence>
<reference evidence="1 2" key="1">
    <citation type="submission" date="2020-04" db="EMBL/GenBank/DDBJ databases">
        <title>Perkinsus olseni comparative genomics.</title>
        <authorList>
            <person name="Bogema D.R."/>
        </authorList>
    </citation>
    <scope>NUCLEOTIDE SEQUENCE [LARGE SCALE GENOMIC DNA]</scope>
    <source>
        <strain evidence="1 2">ATCC PRA-207</strain>
    </source>
</reference>
<dbReference type="AlphaFoldDB" id="A0A7J6QX54"/>
<comment type="caution">
    <text evidence="1">The sequence shown here is derived from an EMBL/GenBank/DDBJ whole genome shotgun (WGS) entry which is preliminary data.</text>
</comment>
<dbReference type="Proteomes" id="UP000553632">
    <property type="component" value="Unassembled WGS sequence"/>
</dbReference>
<organism evidence="1 2">
    <name type="scientific">Perkinsus olseni</name>
    <name type="common">Perkinsus atlanticus</name>
    <dbReference type="NCBI Taxonomy" id="32597"/>
    <lineage>
        <taxon>Eukaryota</taxon>
        <taxon>Sar</taxon>
        <taxon>Alveolata</taxon>
        <taxon>Perkinsozoa</taxon>
        <taxon>Perkinsea</taxon>
        <taxon>Perkinsida</taxon>
        <taxon>Perkinsidae</taxon>
        <taxon>Perkinsus</taxon>
    </lineage>
</organism>
<evidence type="ECO:0000313" key="2">
    <source>
        <dbReference type="Proteomes" id="UP000553632"/>
    </source>
</evidence>
<feature type="non-terminal residue" evidence="1">
    <location>
        <position position="1"/>
    </location>
</feature>
<accession>A0A7J6QX54</accession>
<name>A0A7J6QX54_PEROL</name>
<dbReference type="EMBL" id="JABANO010029940">
    <property type="protein sequence ID" value="KAF4712712.1"/>
    <property type="molecule type" value="Genomic_DNA"/>
</dbReference>